<feature type="transmembrane region" description="Helical" evidence="2">
    <location>
        <begin position="50"/>
        <end position="72"/>
    </location>
</feature>
<evidence type="ECO:0000256" key="1">
    <source>
        <dbReference type="SAM" id="MobiDB-lite"/>
    </source>
</evidence>
<accession>A0A3N6P3Z6</accession>
<comment type="caution">
    <text evidence="3">The sequence shown here is derived from an EMBL/GenBank/DDBJ whole genome shotgun (WGS) entry which is preliminary data.</text>
</comment>
<evidence type="ECO:0000313" key="4">
    <source>
        <dbReference type="Proteomes" id="UP000269154"/>
    </source>
</evidence>
<keyword evidence="2" id="KW-0472">Membrane</keyword>
<gene>
    <name evidence="3" type="ORF">D5R40_33600</name>
</gene>
<sequence>MSLTERNRDKEEKKRQEREKLEAKVAFETSEDKNRILAKANQKANRMIRFGSGVLAISFIGAIIAGVIAGIANQQLQALNRVEATFETILGRLGIQRRGIAYYTLGDLKSGSIGVIKPEFSATNGT</sequence>
<keyword evidence="2" id="KW-0812">Transmembrane</keyword>
<dbReference type="Proteomes" id="UP000269154">
    <property type="component" value="Unassembled WGS sequence"/>
</dbReference>
<dbReference type="RefSeq" id="WP_134239669.1">
    <property type="nucleotide sequence ID" value="NZ_CAWOLW010000475.1"/>
</dbReference>
<feature type="region of interest" description="Disordered" evidence="1">
    <location>
        <begin position="1"/>
        <end position="20"/>
    </location>
</feature>
<proteinExistence type="predicted"/>
<feature type="non-terminal residue" evidence="3">
    <location>
        <position position="126"/>
    </location>
</feature>
<evidence type="ECO:0000256" key="2">
    <source>
        <dbReference type="SAM" id="Phobius"/>
    </source>
</evidence>
<organism evidence="3 4">
    <name type="scientific">Okeania hirsuta</name>
    <dbReference type="NCBI Taxonomy" id="1458930"/>
    <lineage>
        <taxon>Bacteria</taxon>
        <taxon>Bacillati</taxon>
        <taxon>Cyanobacteriota</taxon>
        <taxon>Cyanophyceae</taxon>
        <taxon>Oscillatoriophycideae</taxon>
        <taxon>Oscillatoriales</taxon>
        <taxon>Microcoleaceae</taxon>
        <taxon>Okeania</taxon>
    </lineage>
</organism>
<keyword evidence="2" id="KW-1133">Transmembrane helix</keyword>
<reference evidence="3 4" key="1">
    <citation type="journal article" date="2018" name="ACS Chem. Biol.">
        <title>Ketoreductase domain dysfunction expands chemodiversity: malyngamide biosynthesis in the cyanobacterium Okeania hirsuta.</title>
        <authorList>
            <person name="Moss N.A."/>
            <person name="Leao T."/>
            <person name="Rankin M."/>
            <person name="McCullough T.M."/>
            <person name="Qu P."/>
            <person name="Korobeynikov A."/>
            <person name="Smith J.L."/>
            <person name="Gerwick L."/>
            <person name="Gerwick W.H."/>
        </authorList>
    </citation>
    <scope>NUCLEOTIDE SEQUENCE [LARGE SCALE GENOMIC DNA]</scope>
    <source>
        <strain evidence="3 4">PAB10Feb10-1</strain>
    </source>
</reference>
<dbReference type="AlphaFoldDB" id="A0A3N6P3Z6"/>
<protein>
    <submittedName>
        <fullName evidence="3">Uncharacterized protein</fullName>
    </submittedName>
</protein>
<evidence type="ECO:0000313" key="3">
    <source>
        <dbReference type="EMBL" id="RQH16952.1"/>
    </source>
</evidence>
<name>A0A3N6P3Z6_9CYAN</name>
<dbReference type="EMBL" id="RCBY01000526">
    <property type="protein sequence ID" value="RQH16952.1"/>
    <property type="molecule type" value="Genomic_DNA"/>
</dbReference>
<keyword evidence="4" id="KW-1185">Reference proteome</keyword>